<evidence type="ECO:0000256" key="9">
    <source>
        <dbReference type="SAM" id="SignalP"/>
    </source>
</evidence>
<evidence type="ECO:0000256" key="5">
    <source>
        <dbReference type="ARBA" id="ARBA00022801"/>
    </source>
</evidence>
<feature type="transmembrane region" description="Helical" evidence="8">
    <location>
        <begin position="1355"/>
        <end position="1377"/>
    </location>
</feature>
<dbReference type="InterPro" id="IPR002018">
    <property type="entry name" value="CarbesteraseB"/>
</dbReference>
<dbReference type="EMBL" id="MU854354">
    <property type="protein sequence ID" value="KAK4041625.1"/>
    <property type="molecule type" value="Genomic_DNA"/>
</dbReference>
<feature type="domain" description="FAD-binding" evidence="11">
    <location>
        <begin position="1011"/>
        <end position="1091"/>
    </location>
</feature>
<feature type="transmembrane region" description="Helical" evidence="8">
    <location>
        <begin position="1248"/>
        <end position="1264"/>
    </location>
</feature>
<feature type="domain" description="Carboxylesterase type B" evidence="10">
    <location>
        <begin position="164"/>
        <end position="662"/>
    </location>
</feature>
<keyword evidence="4" id="KW-0285">Flavoprotein</keyword>
<evidence type="ECO:0000256" key="6">
    <source>
        <dbReference type="ARBA" id="ARBA00022827"/>
    </source>
</evidence>
<name>A0AAN6PKG9_9PEZI</name>
<dbReference type="GO" id="GO:0071949">
    <property type="term" value="F:FAD binding"/>
    <property type="evidence" value="ECO:0007669"/>
    <property type="project" value="InterPro"/>
</dbReference>
<comment type="similarity">
    <text evidence="3">Belongs to the paxM FAD-dependent monooxygenase family.</text>
</comment>
<accession>A0AAN6PKG9</accession>
<keyword evidence="8" id="KW-0812">Transmembrane</keyword>
<protein>
    <submittedName>
        <fullName evidence="12">Neuroligin-4, X-linked</fullName>
    </submittedName>
</protein>
<dbReference type="PROSITE" id="PS00122">
    <property type="entry name" value="CARBOXYLESTERASE_B_1"/>
    <property type="match status" value="1"/>
</dbReference>
<dbReference type="Gene3D" id="3.50.50.60">
    <property type="entry name" value="FAD/NAD(P)-binding domain"/>
    <property type="match status" value="1"/>
</dbReference>
<feature type="transmembrane region" description="Helical" evidence="8">
    <location>
        <begin position="1167"/>
        <end position="1184"/>
    </location>
</feature>
<dbReference type="InterPro" id="IPR019826">
    <property type="entry name" value="Carboxylesterase_B_AS"/>
</dbReference>
<keyword evidence="8" id="KW-0472">Membrane</keyword>
<dbReference type="Pfam" id="PF01494">
    <property type="entry name" value="FAD_binding_3"/>
    <property type="match status" value="2"/>
</dbReference>
<evidence type="ECO:0000259" key="10">
    <source>
        <dbReference type="Pfam" id="PF00135"/>
    </source>
</evidence>
<dbReference type="Pfam" id="PF00135">
    <property type="entry name" value="COesterase"/>
    <property type="match status" value="1"/>
</dbReference>
<evidence type="ECO:0000256" key="1">
    <source>
        <dbReference type="ARBA" id="ARBA00001974"/>
    </source>
</evidence>
<keyword evidence="13" id="KW-1185">Reference proteome</keyword>
<comment type="similarity">
    <text evidence="2">Belongs to the type-B carboxylesterase/lipase family.</text>
</comment>
<dbReference type="InterPro" id="IPR002938">
    <property type="entry name" value="FAD-bd"/>
</dbReference>
<dbReference type="InterPro" id="IPR029058">
    <property type="entry name" value="AB_hydrolase_fold"/>
</dbReference>
<feature type="transmembrane region" description="Helical" evidence="8">
    <location>
        <begin position="1398"/>
        <end position="1415"/>
    </location>
</feature>
<dbReference type="PRINTS" id="PR00420">
    <property type="entry name" value="RNGMNOXGNASE"/>
</dbReference>
<feature type="domain" description="FAD-binding" evidence="11">
    <location>
        <begin position="717"/>
        <end position="881"/>
    </location>
</feature>
<comment type="caution">
    <text evidence="12">The sequence shown here is derived from an EMBL/GenBank/DDBJ whole genome shotgun (WGS) entry which is preliminary data.</text>
</comment>
<evidence type="ECO:0000256" key="7">
    <source>
        <dbReference type="ARBA" id="ARBA00023002"/>
    </source>
</evidence>
<feature type="transmembrane region" description="Helical" evidence="8">
    <location>
        <begin position="1323"/>
        <end position="1343"/>
    </location>
</feature>
<evidence type="ECO:0000256" key="2">
    <source>
        <dbReference type="ARBA" id="ARBA00005964"/>
    </source>
</evidence>
<dbReference type="PANTHER" id="PTHR47356:SF2">
    <property type="entry name" value="FAD-BINDING DOMAIN-CONTAINING PROTEIN-RELATED"/>
    <property type="match status" value="1"/>
</dbReference>
<organism evidence="12 13">
    <name type="scientific">Parachaetomium inaequale</name>
    <dbReference type="NCBI Taxonomy" id="2588326"/>
    <lineage>
        <taxon>Eukaryota</taxon>
        <taxon>Fungi</taxon>
        <taxon>Dikarya</taxon>
        <taxon>Ascomycota</taxon>
        <taxon>Pezizomycotina</taxon>
        <taxon>Sordariomycetes</taxon>
        <taxon>Sordariomycetidae</taxon>
        <taxon>Sordariales</taxon>
        <taxon>Chaetomiaceae</taxon>
        <taxon>Parachaetomium</taxon>
    </lineage>
</organism>
<gene>
    <name evidence="12" type="ORF">C8A01DRAFT_45269</name>
</gene>
<keyword evidence="6" id="KW-0274">FAD</keyword>
<evidence type="ECO:0000256" key="3">
    <source>
        <dbReference type="ARBA" id="ARBA00007992"/>
    </source>
</evidence>
<feature type="chain" id="PRO_5043003244" evidence="9">
    <location>
        <begin position="24"/>
        <end position="1529"/>
    </location>
</feature>
<keyword evidence="8" id="KW-1133">Transmembrane helix</keyword>
<evidence type="ECO:0000256" key="4">
    <source>
        <dbReference type="ARBA" id="ARBA00022630"/>
    </source>
</evidence>
<evidence type="ECO:0000259" key="11">
    <source>
        <dbReference type="Pfam" id="PF01494"/>
    </source>
</evidence>
<keyword evidence="7" id="KW-0560">Oxidoreductase</keyword>
<reference evidence="13" key="1">
    <citation type="journal article" date="2023" name="Mol. Phylogenet. Evol.">
        <title>Genome-scale phylogeny and comparative genomics of the fungal order Sordariales.</title>
        <authorList>
            <person name="Hensen N."/>
            <person name="Bonometti L."/>
            <person name="Westerberg I."/>
            <person name="Brannstrom I.O."/>
            <person name="Guillou S."/>
            <person name="Cros-Aarteil S."/>
            <person name="Calhoun S."/>
            <person name="Haridas S."/>
            <person name="Kuo A."/>
            <person name="Mondo S."/>
            <person name="Pangilinan J."/>
            <person name="Riley R."/>
            <person name="LaButti K."/>
            <person name="Andreopoulos B."/>
            <person name="Lipzen A."/>
            <person name="Chen C."/>
            <person name="Yan M."/>
            <person name="Daum C."/>
            <person name="Ng V."/>
            <person name="Clum A."/>
            <person name="Steindorff A."/>
            <person name="Ohm R.A."/>
            <person name="Martin F."/>
            <person name="Silar P."/>
            <person name="Natvig D.O."/>
            <person name="Lalanne C."/>
            <person name="Gautier V."/>
            <person name="Ament-Velasquez S.L."/>
            <person name="Kruys A."/>
            <person name="Hutchinson M.I."/>
            <person name="Powell A.J."/>
            <person name="Barry K."/>
            <person name="Miller A.N."/>
            <person name="Grigoriev I.V."/>
            <person name="Debuchy R."/>
            <person name="Gladieux P."/>
            <person name="Hiltunen Thoren M."/>
            <person name="Johannesson H."/>
        </authorList>
    </citation>
    <scope>NUCLEOTIDE SEQUENCE [LARGE SCALE GENOMIC DNA]</scope>
    <source>
        <strain evidence="13">CBS 284.82</strain>
    </source>
</reference>
<dbReference type="SUPFAM" id="SSF51905">
    <property type="entry name" value="FAD/NAD(P)-binding domain"/>
    <property type="match status" value="1"/>
</dbReference>
<keyword evidence="9" id="KW-0732">Signal</keyword>
<evidence type="ECO:0000313" key="13">
    <source>
        <dbReference type="Proteomes" id="UP001303115"/>
    </source>
</evidence>
<dbReference type="InterPro" id="IPR036188">
    <property type="entry name" value="FAD/NAD-bd_sf"/>
</dbReference>
<sequence length="1529" mass="168043">MGILGRLPALVAAVAFTISAAEGSYAGGGLTILASTDFDESTGSQNDGSGALLVSQPSPFEAGRASCKLLAEVPWSPEKADFKSTLSNALGYQEYQKLAPRDQLYWISKAKSCDSICRAIDATGKTHNVECRKKLPILCAQSAPVSSSSLNNNSATWQVRQTVGNKVLTGYRDYHVWKFRGIRFADTPERFTYSKVASFEDEGEVNATTAGADCSQRVGEVKSGSSEDCLFANVWTPYLPRTGDTTNKSKLKPVMLYLYGGGFISGSGKNTNTDGTNLAARGDVVVVSVNYRVGSIGFLNLNDGVHNGNYAISDMVAALEWVNKYIKYFGGDPDNVTLFGESAGAASTHIVLGVAKAKGLFHRAALQSSPDGWPGTRPGGKLVGFPYYDTLENNYKTTTTKVLEQAGCLNATDKVACLGKLSGFELVNLPLNANGIVMDGTYLTNHELIVNATTGSLATDVPVMLGVNRDEIGVYISEAALPSANTTFIDYLDEAAVSYGVVPATANISISALLGLTNDKPFPGLPASLFNNTATPDEILDAAVRLSTNWLFTCNTYAKAYSAAKHRAFKETFFFEFNRTYSPRGYTQPWCDPPATESHPHGNPQEGEYFKCHAGEQVLVFGTVLRAGMPDRDGLDVPFMRLVMDYWAAFARWGNPNPRRGWLEARGYEGTLRELERVGPWEAVDAGKPTMRLLQWGGKQVSLGEGHEDICRGGRFRVVIVGGGVAGLTLANALEQAGIDYVLLERRGEVAPQVGASIGIFSNGARILDQLGAWKGVYERSESLRVFYNRDNKGNIIGKPDRGPLLLHARTGYWVAWGERQNLLRVLYENLKDPSKVLVNKDLADIKHSADGVTVTCADGSTFSGDLLVGTDGVFSKTRSKMWELAAFDHPDLVKHDKNCMISEYNCIFGISRGVSCPKFVPGDVNTSYNPGRCALSIAAEGGKFYWFAQERLPRTYRLNEIPRYTDDDARDFVNRHRDLTVVGGPDGLTLPDLWDKTVSFRLVAIEEAKFKLWHWGRIVCAGDSIHKSTPNLGVGGNSAIESAATLANGIKILADQWSTTGRRPTQQDVEAILAEYHRSREVRAEAIVDASGFLARAQNMHRLPMRLFVRFLLPHMGEFVPELMGNAMIGAPKLDFLPLPVASLTGTKPFNPSQGDGMRESKLKRMIYALPLLGLCLVAGWTMNANPAMEWAHELRDSGILKLPSGGSVPILRSFYHLEGFDDFIALVNTFFFPSVYNIDPLARRQLLSFLTDGTILVTIWILESARRANMLTPLQWPNLFTALGQVLGIGVVSPIYCFLHYTLSPIENFSALDQRLTRVRVTYAALPSVLLAYLLPFYLALSWPDLPARQVLLYVWQLFPVWLSAALFVISRLFFRDTMDTDKVYHPHKDLPVMRLYIGAAGVLSAGVWWWNLAEYGLVDVFVPAGLPRSMASLTEFVGQFLRWDEVFAFSSHLVWLAYLFWDLRAAGMLREGWFKVLGLGLVSVLVVGPGATVGMGWLFREHILATRRHKDALTPESVKRLHGEAF</sequence>
<keyword evidence="5" id="KW-0378">Hydrolase</keyword>
<dbReference type="Proteomes" id="UP001303115">
    <property type="component" value="Unassembled WGS sequence"/>
</dbReference>
<feature type="transmembrane region" description="Helical" evidence="8">
    <location>
        <begin position="1476"/>
        <end position="1502"/>
    </location>
</feature>
<proteinExistence type="inferred from homology"/>
<dbReference type="Gene3D" id="3.40.50.1820">
    <property type="entry name" value="alpha/beta hydrolase"/>
    <property type="match status" value="1"/>
</dbReference>
<dbReference type="InterPro" id="IPR050562">
    <property type="entry name" value="FAD_mOase_fung"/>
</dbReference>
<dbReference type="GO" id="GO:0004497">
    <property type="term" value="F:monooxygenase activity"/>
    <property type="evidence" value="ECO:0007669"/>
    <property type="project" value="InterPro"/>
</dbReference>
<evidence type="ECO:0000313" key="12">
    <source>
        <dbReference type="EMBL" id="KAK4041625.1"/>
    </source>
</evidence>
<evidence type="ECO:0000256" key="8">
    <source>
        <dbReference type="SAM" id="Phobius"/>
    </source>
</evidence>
<feature type="transmembrane region" description="Helical" evidence="8">
    <location>
        <begin position="1284"/>
        <end position="1303"/>
    </location>
</feature>
<dbReference type="SUPFAM" id="SSF53474">
    <property type="entry name" value="alpha/beta-Hydrolases"/>
    <property type="match status" value="1"/>
</dbReference>
<feature type="signal peptide" evidence="9">
    <location>
        <begin position="1"/>
        <end position="23"/>
    </location>
</feature>
<dbReference type="GO" id="GO:0016787">
    <property type="term" value="F:hydrolase activity"/>
    <property type="evidence" value="ECO:0007669"/>
    <property type="project" value="UniProtKB-KW"/>
</dbReference>
<dbReference type="PANTHER" id="PTHR47356">
    <property type="entry name" value="FAD-DEPENDENT MONOOXYGENASE ASQG-RELATED"/>
    <property type="match status" value="1"/>
</dbReference>
<comment type="cofactor">
    <cofactor evidence="1">
        <name>FAD</name>
        <dbReference type="ChEBI" id="CHEBI:57692"/>
    </cofactor>
</comment>